<dbReference type="InterPro" id="IPR048343">
    <property type="entry name" value="ZW10_C"/>
</dbReference>
<comment type="subcellular location">
    <subcellularLocation>
        <location evidence="2">Chromosome</location>
        <location evidence="2">Centromere</location>
        <location evidence="2">Kinetochore</location>
    </subcellularLocation>
    <subcellularLocation>
        <location evidence="1">Cytoplasm</location>
    </subcellularLocation>
</comment>
<evidence type="ECO:0000259" key="11">
    <source>
        <dbReference type="Pfam" id="PF06248"/>
    </source>
</evidence>
<dbReference type="InterPro" id="IPR048344">
    <property type="entry name" value="Zw10_middle"/>
</dbReference>
<dbReference type="EMBL" id="JARQWQ010000032">
    <property type="protein sequence ID" value="KAK2561588.1"/>
    <property type="molecule type" value="Genomic_DNA"/>
</dbReference>
<feature type="domain" description="Centromere/kinetochore protein zw10 C-terminal" evidence="13">
    <location>
        <begin position="398"/>
        <end position="467"/>
    </location>
</feature>
<evidence type="ECO:0000256" key="3">
    <source>
        <dbReference type="ARBA" id="ARBA00006245"/>
    </source>
</evidence>
<dbReference type="AlphaFoldDB" id="A0AAD9V540"/>
<dbReference type="GO" id="GO:0051301">
    <property type="term" value="P:cell division"/>
    <property type="evidence" value="ECO:0007669"/>
    <property type="project" value="UniProtKB-KW"/>
</dbReference>
<dbReference type="Pfam" id="PF20665">
    <property type="entry name" value="Zw10_middle"/>
    <property type="match status" value="1"/>
</dbReference>
<dbReference type="Pfam" id="PF20666">
    <property type="entry name" value="ZW10_C"/>
    <property type="match status" value="1"/>
</dbReference>
<evidence type="ECO:0000256" key="2">
    <source>
        <dbReference type="ARBA" id="ARBA00004629"/>
    </source>
</evidence>
<evidence type="ECO:0000256" key="5">
    <source>
        <dbReference type="ARBA" id="ARBA00022490"/>
    </source>
</evidence>
<evidence type="ECO:0000256" key="7">
    <source>
        <dbReference type="ARBA" id="ARBA00022776"/>
    </source>
</evidence>
<dbReference type="Gene3D" id="1.10.357.150">
    <property type="match status" value="2"/>
</dbReference>
<comment type="similarity">
    <text evidence="3">Belongs to the ZW10 family.</text>
</comment>
<keyword evidence="16" id="KW-1185">Reference proteome</keyword>
<comment type="caution">
    <text evidence="15">The sequence shown here is derived from an EMBL/GenBank/DDBJ whole genome shotgun (WGS) entry which is preliminary data.</text>
</comment>
<dbReference type="InterPro" id="IPR055148">
    <property type="entry name" value="ZW10_C_2"/>
</dbReference>
<dbReference type="GO" id="GO:0005634">
    <property type="term" value="C:nucleus"/>
    <property type="evidence" value="ECO:0007669"/>
    <property type="project" value="InterPro"/>
</dbReference>
<dbReference type="PANTHER" id="PTHR12205:SF0">
    <property type="entry name" value="CENTROMERE_KINETOCHORE PROTEIN ZW10 HOMOLOG"/>
    <property type="match status" value="1"/>
</dbReference>
<feature type="domain" description="Centromere/kinetochore protein zw10 middle" evidence="12">
    <location>
        <begin position="178"/>
        <end position="372"/>
    </location>
</feature>
<keyword evidence="9" id="KW-0131">Cell cycle</keyword>
<feature type="domain" description="Centromere/kinetochore protein zw10 N-terminal" evidence="11">
    <location>
        <begin position="50"/>
        <end position="120"/>
    </location>
</feature>
<dbReference type="InterPro" id="IPR009361">
    <property type="entry name" value="Zw10_N"/>
</dbReference>
<dbReference type="Pfam" id="PF22766">
    <property type="entry name" value="ZW10_C2"/>
    <property type="match status" value="2"/>
</dbReference>
<keyword evidence="10" id="KW-0137">Centromere</keyword>
<dbReference type="GO" id="GO:0006888">
    <property type="term" value="P:endoplasmic reticulum to Golgi vesicle-mediated transport"/>
    <property type="evidence" value="ECO:0007669"/>
    <property type="project" value="TreeGrafter"/>
</dbReference>
<evidence type="ECO:0000256" key="9">
    <source>
        <dbReference type="ARBA" id="ARBA00023306"/>
    </source>
</evidence>
<dbReference type="GO" id="GO:1990423">
    <property type="term" value="C:RZZ complex"/>
    <property type="evidence" value="ECO:0007669"/>
    <property type="project" value="TreeGrafter"/>
</dbReference>
<organism evidence="15 16">
    <name type="scientific">Acropora cervicornis</name>
    <name type="common">Staghorn coral</name>
    <dbReference type="NCBI Taxonomy" id="6130"/>
    <lineage>
        <taxon>Eukaryota</taxon>
        <taxon>Metazoa</taxon>
        <taxon>Cnidaria</taxon>
        <taxon>Anthozoa</taxon>
        <taxon>Hexacorallia</taxon>
        <taxon>Scleractinia</taxon>
        <taxon>Astrocoeniina</taxon>
        <taxon>Acroporidae</taxon>
        <taxon>Acropora</taxon>
    </lineage>
</organism>
<feature type="domain" description="ZW10 C-terminal helical" evidence="14">
    <location>
        <begin position="489"/>
        <end position="540"/>
    </location>
</feature>
<evidence type="ECO:0000313" key="15">
    <source>
        <dbReference type="EMBL" id="KAK2561588.1"/>
    </source>
</evidence>
<sequence length="607" mass="68505">MAEDVVKTEISKIRKPSASLVTDVLLKSGCLEKEDINACVKKTLQKAEEVKEYTFDEFVDFSNSTFEMNWKVNNLLSEIQNVSGKVKAAAREHSELVKQLKEADAIAELLERLYKIHEALDAFPAEMNKEDYTKAANLVHDVDEWHRQRAQLTATLERIWARSVAWTTPAAASLDNRQGHLNTQLKLNTGKKVVQYIFRPLIVFPSSHFKLASALSLKPEISVKNQEIVLSFVKEGRKKVIDPGLLYLKFSEIFTVLGTFFDGTSIKDENLKSNDINVKSAALFAKLGEFVWPVLLENIINECLKRSVPTTSAQLERYQDVVKNTEEFEAKLVSLGFIPEGTTDLTSYVKDVGIHFGNKKCQDLLVVARDLMKDDIHNTVQVDSNTDKAVLANLGDATLPQLAALHHNNCMYIAHHLLTLGHQFRPRLPEPLNQGMASFVDLVPVIRQIGEKCFLDQLKIQQSNLLELVKNTQGFANVHEEAKNLQVEKTMKQILHLLTNLGKVWKGILPINIYCQSLGALFDDVIQYIAWEVLQLEDICTVVPHWTRYKELIGILKASLQEIGDRWTDGKGPLAQEFTAQEVRGLIRAIFQNTDRRAAILAKIKAV</sequence>
<dbReference type="PANTHER" id="PTHR12205">
    <property type="entry name" value="CENTROMERE/KINETOCHORE PROTEIN ZW10"/>
    <property type="match status" value="1"/>
</dbReference>
<keyword evidence="5" id="KW-0963">Cytoplasm</keyword>
<proteinExistence type="inferred from homology"/>
<gene>
    <name evidence="15" type="ORF">P5673_015572</name>
</gene>
<dbReference type="Proteomes" id="UP001249851">
    <property type="component" value="Unassembled WGS sequence"/>
</dbReference>
<reference evidence="15" key="2">
    <citation type="journal article" date="2023" name="Science">
        <title>Genomic signatures of disease resistance in endangered staghorn corals.</title>
        <authorList>
            <person name="Vollmer S.V."/>
            <person name="Selwyn J.D."/>
            <person name="Despard B.A."/>
            <person name="Roesel C.L."/>
        </authorList>
    </citation>
    <scope>NUCLEOTIDE SEQUENCE</scope>
    <source>
        <strain evidence="15">K2</strain>
    </source>
</reference>
<evidence type="ECO:0000259" key="13">
    <source>
        <dbReference type="Pfam" id="PF20666"/>
    </source>
</evidence>
<keyword evidence="8" id="KW-0995">Kinetochore</keyword>
<dbReference type="GO" id="GO:0007094">
    <property type="term" value="P:mitotic spindle assembly checkpoint signaling"/>
    <property type="evidence" value="ECO:0007669"/>
    <property type="project" value="TreeGrafter"/>
</dbReference>
<evidence type="ECO:0000256" key="8">
    <source>
        <dbReference type="ARBA" id="ARBA00022838"/>
    </source>
</evidence>
<name>A0AAD9V540_ACRCE</name>
<feature type="domain" description="ZW10 C-terminal helical" evidence="14">
    <location>
        <begin position="542"/>
        <end position="604"/>
    </location>
</feature>
<evidence type="ECO:0000256" key="1">
    <source>
        <dbReference type="ARBA" id="ARBA00004496"/>
    </source>
</evidence>
<keyword evidence="6" id="KW-0132">Cell division</keyword>
<evidence type="ECO:0000256" key="4">
    <source>
        <dbReference type="ARBA" id="ARBA00022454"/>
    </source>
</evidence>
<evidence type="ECO:0000256" key="10">
    <source>
        <dbReference type="ARBA" id="ARBA00023328"/>
    </source>
</evidence>
<evidence type="ECO:0000259" key="12">
    <source>
        <dbReference type="Pfam" id="PF20665"/>
    </source>
</evidence>
<dbReference type="GO" id="GO:0005737">
    <property type="term" value="C:cytoplasm"/>
    <property type="evidence" value="ECO:0007669"/>
    <property type="project" value="UniProtKB-SubCell"/>
</dbReference>
<evidence type="ECO:0000313" key="16">
    <source>
        <dbReference type="Proteomes" id="UP001249851"/>
    </source>
</evidence>
<dbReference type="Pfam" id="PF06248">
    <property type="entry name" value="Zw10_N"/>
    <property type="match status" value="1"/>
</dbReference>
<keyword evidence="7" id="KW-0498">Mitosis</keyword>
<dbReference type="InterPro" id="IPR046362">
    <property type="entry name" value="Zw10/DSL1_C_sf"/>
</dbReference>
<reference evidence="15" key="1">
    <citation type="journal article" date="2023" name="G3 (Bethesda)">
        <title>Whole genome assembly and annotation of the endangered Caribbean coral Acropora cervicornis.</title>
        <authorList>
            <person name="Selwyn J.D."/>
            <person name="Vollmer S.V."/>
        </authorList>
    </citation>
    <scope>NUCLEOTIDE SEQUENCE</scope>
    <source>
        <strain evidence="15">K2</strain>
    </source>
</reference>
<protein>
    <submittedName>
        <fullName evidence="15">Centromere/kinetochore protein zw10-like protein</fullName>
    </submittedName>
</protein>
<evidence type="ECO:0000256" key="6">
    <source>
        <dbReference type="ARBA" id="ARBA00022618"/>
    </source>
</evidence>
<evidence type="ECO:0000259" key="14">
    <source>
        <dbReference type="Pfam" id="PF22766"/>
    </source>
</evidence>
<keyword evidence="4" id="KW-0158">Chromosome</keyword>
<accession>A0AAD9V540</accession>